<organism evidence="12 13">
    <name type="scientific">Labeo rohita</name>
    <name type="common">Indian major carp</name>
    <name type="synonym">Cyprinus rohita</name>
    <dbReference type="NCBI Taxonomy" id="84645"/>
    <lineage>
        <taxon>Eukaryota</taxon>
        <taxon>Metazoa</taxon>
        <taxon>Chordata</taxon>
        <taxon>Craniata</taxon>
        <taxon>Vertebrata</taxon>
        <taxon>Euteleostomi</taxon>
        <taxon>Actinopterygii</taxon>
        <taxon>Neopterygii</taxon>
        <taxon>Teleostei</taxon>
        <taxon>Ostariophysi</taxon>
        <taxon>Cypriniformes</taxon>
        <taxon>Cyprinidae</taxon>
        <taxon>Labeoninae</taxon>
        <taxon>Labeonini</taxon>
        <taxon>Labeo</taxon>
    </lineage>
</organism>
<dbReference type="InterPro" id="IPR002861">
    <property type="entry name" value="Reeler_dom"/>
</dbReference>
<evidence type="ECO:0000256" key="3">
    <source>
        <dbReference type="ARBA" id="ARBA00022525"/>
    </source>
</evidence>
<accession>A0ABQ8MFS0</accession>
<keyword evidence="3" id="KW-0964">Secreted</keyword>
<evidence type="ECO:0000256" key="5">
    <source>
        <dbReference type="ARBA" id="ARBA00022588"/>
    </source>
</evidence>
<name>A0ABQ8MFS0_LABRO</name>
<evidence type="ECO:0000256" key="2">
    <source>
        <dbReference type="ARBA" id="ARBA00008501"/>
    </source>
</evidence>
<feature type="chain" id="PRO_5047009671" description="Reelin domain-containing protein" evidence="10">
    <location>
        <begin position="23"/>
        <end position="298"/>
    </location>
</feature>
<keyword evidence="9" id="KW-1133">Transmembrane helix</keyword>
<keyword evidence="4" id="KW-0929">Antimicrobial</keyword>
<evidence type="ECO:0000256" key="8">
    <source>
        <dbReference type="ARBA" id="ARBA00023022"/>
    </source>
</evidence>
<feature type="signal peptide" evidence="10">
    <location>
        <begin position="1"/>
        <end position="22"/>
    </location>
</feature>
<keyword evidence="7" id="KW-0391">Immunity</keyword>
<dbReference type="EMBL" id="JACTAM010000008">
    <property type="protein sequence ID" value="KAI2661745.1"/>
    <property type="molecule type" value="Genomic_DNA"/>
</dbReference>
<comment type="subcellular location">
    <subcellularLocation>
        <location evidence="1">Secreted</location>
    </subcellularLocation>
</comment>
<evidence type="ECO:0000256" key="7">
    <source>
        <dbReference type="ARBA" id="ARBA00022859"/>
    </source>
</evidence>
<sequence length="298" mass="33497">MYNACGLLFLSFGFTMLKFITCYSDGNLLESECRRMDISGVSLLADPAEFKGFMLDARKCEMCESAGMFHLIDPDNSLLICSGRVVSNFNNLRKRVVKVLWTPEEAGVFFFRAAFAENYSRLCVCIFACRSICLYTHQRCALALLLFSRLCFLGGSSLLMIIRPVSKMATMIASVIELASKTIAVIFILIKNIKYECVCDSFQVVFTALTLAAMVSGLLHTITVFLHCGPSHEFNCSILWNTVLSRPLDVDINGKNQDHILERRISPWLFMFIIFSVFNLMFTAALMTGVSLVEMENC</sequence>
<evidence type="ECO:0000256" key="4">
    <source>
        <dbReference type="ARBA" id="ARBA00022529"/>
    </source>
</evidence>
<proteinExistence type="inferred from homology"/>
<comment type="caution">
    <text evidence="12">The sequence shown here is derived from an EMBL/GenBank/DDBJ whole genome shotgun (WGS) entry which is preliminary data.</text>
</comment>
<dbReference type="Proteomes" id="UP000830375">
    <property type="component" value="Unassembled WGS sequence"/>
</dbReference>
<dbReference type="InterPro" id="IPR051237">
    <property type="entry name" value="Ferric-chelate_Red/DefProt"/>
</dbReference>
<evidence type="ECO:0000313" key="12">
    <source>
        <dbReference type="EMBL" id="KAI2661745.1"/>
    </source>
</evidence>
<keyword evidence="9" id="KW-0812">Transmembrane</keyword>
<evidence type="ECO:0000313" key="13">
    <source>
        <dbReference type="Proteomes" id="UP000830375"/>
    </source>
</evidence>
<keyword evidence="13" id="KW-1185">Reference proteome</keyword>
<keyword evidence="8" id="KW-0044">Antibiotic</keyword>
<keyword evidence="6 10" id="KW-0732">Signal</keyword>
<feature type="domain" description="Reelin" evidence="11">
    <location>
        <begin position="41"/>
        <end position="120"/>
    </location>
</feature>
<evidence type="ECO:0000256" key="1">
    <source>
        <dbReference type="ARBA" id="ARBA00004613"/>
    </source>
</evidence>
<dbReference type="Pfam" id="PF02014">
    <property type="entry name" value="Reeler"/>
    <property type="match status" value="1"/>
</dbReference>
<protein>
    <recommendedName>
        <fullName evidence="11">Reelin domain-containing protein</fullName>
    </recommendedName>
</protein>
<reference evidence="12 13" key="1">
    <citation type="submission" date="2022-01" db="EMBL/GenBank/DDBJ databases">
        <title>A high-quality chromosome-level genome assembly of rohu carp, Labeo rohita.</title>
        <authorList>
            <person name="Arick M.A. II"/>
            <person name="Hsu C.-Y."/>
            <person name="Magbanua Z."/>
            <person name="Pechanova O."/>
            <person name="Grover C."/>
            <person name="Miller E."/>
            <person name="Thrash A."/>
            <person name="Ezzel L."/>
            <person name="Alam S."/>
            <person name="Benzie J."/>
            <person name="Hamilton M."/>
            <person name="Karsi A."/>
            <person name="Lawrence M.L."/>
            <person name="Peterson D.G."/>
        </authorList>
    </citation>
    <scope>NUCLEOTIDE SEQUENCE [LARGE SCALE GENOMIC DNA]</scope>
    <source>
        <strain evidence="13">BAU-BD-2019</strain>
        <tissue evidence="12">Blood</tissue>
    </source>
</reference>
<keyword evidence="5" id="KW-0399">Innate immunity</keyword>
<keyword evidence="9" id="KW-0472">Membrane</keyword>
<evidence type="ECO:0000256" key="9">
    <source>
        <dbReference type="SAM" id="Phobius"/>
    </source>
</evidence>
<comment type="similarity">
    <text evidence="2">Belongs to the insect defense protein family.</text>
</comment>
<feature type="transmembrane region" description="Helical" evidence="9">
    <location>
        <begin position="202"/>
        <end position="226"/>
    </location>
</feature>
<feature type="transmembrane region" description="Helical" evidence="9">
    <location>
        <begin position="268"/>
        <end position="293"/>
    </location>
</feature>
<dbReference type="PANTHER" id="PTHR45828:SF9">
    <property type="entry name" value="CELL WALL INTEGRITY AND STRESS RESPONSE COMPONENT 4-LIKE-RELATED"/>
    <property type="match status" value="1"/>
</dbReference>
<dbReference type="PANTHER" id="PTHR45828">
    <property type="entry name" value="CYTOCHROME B561/FERRIC REDUCTASE TRANSMEMBRANE"/>
    <property type="match status" value="1"/>
</dbReference>
<feature type="transmembrane region" description="Helical" evidence="9">
    <location>
        <begin position="141"/>
        <end position="162"/>
    </location>
</feature>
<evidence type="ECO:0000256" key="6">
    <source>
        <dbReference type="ARBA" id="ARBA00022729"/>
    </source>
</evidence>
<gene>
    <name evidence="12" type="ORF">H4Q32_007408</name>
</gene>
<dbReference type="Gene3D" id="2.60.40.4060">
    <property type="entry name" value="Reeler domain"/>
    <property type="match status" value="1"/>
</dbReference>
<dbReference type="InterPro" id="IPR042307">
    <property type="entry name" value="Reeler_sf"/>
</dbReference>
<evidence type="ECO:0000259" key="11">
    <source>
        <dbReference type="Pfam" id="PF02014"/>
    </source>
</evidence>
<evidence type="ECO:0000256" key="10">
    <source>
        <dbReference type="SAM" id="SignalP"/>
    </source>
</evidence>
<feature type="transmembrane region" description="Helical" evidence="9">
    <location>
        <begin position="169"/>
        <end position="190"/>
    </location>
</feature>